<dbReference type="Gene3D" id="3.40.50.1820">
    <property type="entry name" value="alpha/beta hydrolase"/>
    <property type="match status" value="1"/>
</dbReference>
<dbReference type="Pfam" id="PF00561">
    <property type="entry name" value="Abhydrolase_1"/>
    <property type="match status" value="1"/>
</dbReference>
<dbReference type="GO" id="GO:0016787">
    <property type="term" value="F:hydrolase activity"/>
    <property type="evidence" value="ECO:0007669"/>
    <property type="project" value="UniProtKB-KW"/>
</dbReference>
<dbReference type="InterPro" id="IPR029058">
    <property type="entry name" value="AB_hydrolase_fold"/>
</dbReference>
<evidence type="ECO:0000313" key="3">
    <source>
        <dbReference type="Proteomes" id="UP000749293"/>
    </source>
</evidence>
<accession>A0A9P4YZH5</accession>
<organism evidence="2 3">
    <name type="scientific">Geosmithia morbida</name>
    <dbReference type="NCBI Taxonomy" id="1094350"/>
    <lineage>
        <taxon>Eukaryota</taxon>
        <taxon>Fungi</taxon>
        <taxon>Dikarya</taxon>
        <taxon>Ascomycota</taxon>
        <taxon>Pezizomycotina</taxon>
        <taxon>Sordariomycetes</taxon>
        <taxon>Hypocreomycetidae</taxon>
        <taxon>Hypocreales</taxon>
        <taxon>Bionectriaceae</taxon>
        <taxon>Geosmithia</taxon>
    </lineage>
</organism>
<protein>
    <submittedName>
        <fullName evidence="2">Alpha/beta hydrolase fold</fullName>
    </submittedName>
</protein>
<dbReference type="InterPro" id="IPR000073">
    <property type="entry name" value="AB_hydrolase_1"/>
</dbReference>
<dbReference type="PANTHER" id="PTHR43433">
    <property type="entry name" value="HYDROLASE, ALPHA/BETA FOLD FAMILY PROTEIN"/>
    <property type="match status" value="1"/>
</dbReference>
<keyword evidence="2" id="KW-0378">Hydrolase</keyword>
<evidence type="ECO:0000313" key="2">
    <source>
        <dbReference type="EMBL" id="KAF4124915.1"/>
    </source>
</evidence>
<dbReference type="RefSeq" id="XP_035323567.1">
    <property type="nucleotide sequence ID" value="XM_035465730.1"/>
</dbReference>
<proteinExistence type="predicted"/>
<dbReference type="AlphaFoldDB" id="A0A9P4YZH5"/>
<evidence type="ECO:0000259" key="1">
    <source>
        <dbReference type="Pfam" id="PF00561"/>
    </source>
</evidence>
<dbReference type="InterPro" id="IPR050471">
    <property type="entry name" value="AB_hydrolase"/>
</dbReference>
<dbReference type="Proteomes" id="UP000749293">
    <property type="component" value="Unassembled WGS sequence"/>
</dbReference>
<sequence length="343" mass="37751">PFKVPSLEETINHPSYGSTVWALEPHRSGLCPAAQDRGGPINIAWEIHGDGPIKLVLISGLAGVLASWQRQTRYFGHDHGSRYSVLILDNRGMGRSDKPLGRYTTSGMARDVLDVIDHVGWGGDARDIHLVGISMGGMIAQEVACLAPRRLASLSLLCTSASVSNTTTLREYLVERAGFLVPKSTEQSIADTARKLFHDDWLGAPDAEDVPSPDTTPRCAAGVTYGMFDSNFQRFQAQELAKRRAPGVFTRTGFLCQLVAVQWHSKSPQQLKDMADAVGRERILVMHGTDDHMITVPNGRRLIDALQPGTGMIVQNMSHAPVMDRCKWFNELLDEKLQAWAQI</sequence>
<dbReference type="GeneID" id="55969982"/>
<reference evidence="2" key="1">
    <citation type="submission" date="2020-03" db="EMBL/GenBank/DDBJ databases">
        <title>Site-based positive gene gene selection in Geosmithia morbida across the United States reveals a broad range of putative effectors and factors for local host and environmental adapation.</title>
        <authorList>
            <person name="Onufrak A."/>
            <person name="Murdoch R.W."/>
            <person name="Gazis R."/>
            <person name="Huff M."/>
            <person name="Staton M."/>
            <person name="Klingeman W."/>
            <person name="Hadziabdic D."/>
        </authorList>
    </citation>
    <scope>NUCLEOTIDE SEQUENCE</scope>
    <source>
        <strain evidence="2">1262</strain>
    </source>
</reference>
<comment type="caution">
    <text evidence="2">The sequence shown here is derived from an EMBL/GenBank/DDBJ whole genome shotgun (WGS) entry which is preliminary data.</text>
</comment>
<dbReference type="SUPFAM" id="SSF53474">
    <property type="entry name" value="alpha/beta-Hydrolases"/>
    <property type="match status" value="1"/>
</dbReference>
<dbReference type="OrthoDB" id="19657at2759"/>
<feature type="non-terminal residue" evidence="2">
    <location>
        <position position="1"/>
    </location>
</feature>
<dbReference type="PRINTS" id="PR00111">
    <property type="entry name" value="ABHYDROLASE"/>
</dbReference>
<dbReference type="EMBL" id="JAANYQ010000003">
    <property type="protein sequence ID" value="KAF4124915.1"/>
    <property type="molecule type" value="Genomic_DNA"/>
</dbReference>
<gene>
    <name evidence="2" type="ORF">GMORB2_3754</name>
</gene>
<feature type="domain" description="AB hydrolase-1" evidence="1">
    <location>
        <begin position="55"/>
        <end position="195"/>
    </location>
</feature>
<dbReference type="PANTHER" id="PTHR43433:SF5">
    <property type="entry name" value="AB HYDROLASE-1 DOMAIN-CONTAINING PROTEIN"/>
    <property type="match status" value="1"/>
</dbReference>
<name>A0A9P4YZH5_9HYPO</name>
<keyword evidence="3" id="KW-1185">Reference proteome</keyword>